<sequence length="306" mass="30773">EGAAAAAAATGAALAGASSVVAGAVNRAGTKVGTLGRQVGERAAEKAAERREFRERITAPNAPGLATDGDRVRPGTGRDTHLEAPAPLVPAQPLNRRESRLALGIVAAFLVFALVIGIRGVMQIGSNTDLDFGGVPGSSAGSPSARPSASSGGPTASASATTGEALQILAADGFDPEGDGKENGTRAPRVFDGDRSTAWQSEGYGSARLGGLKSGVGVSVDLGPNVAARTISLTLGLRADVEVYVSGERSLEGATKVGAKPGADGTVSFPVPAGTIGQYVIVWFTSLTRDDGGRFRAILGEVEVKN</sequence>
<proteinExistence type="predicted"/>
<dbReference type="Proteomes" id="UP000030013">
    <property type="component" value="Unassembled WGS sequence"/>
</dbReference>
<keyword evidence="2" id="KW-1133">Transmembrane helix</keyword>
<feature type="region of interest" description="Disordered" evidence="1">
    <location>
        <begin position="173"/>
        <end position="192"/>
    </location>
</feature>
<dbReference type="STRING" id="1385519.N801_12500"/>
<evidence type="ECO:0000313" key="4">
    <source>
        <dbReference type="Proteomes" id="UP000030013"/>
    </source>
</evidence>
<evidence type="ECO:0000256" key="1">
    <source>
        <dbReference type="SAM" id="MobiDB-lite"/>
    </source>
</evidence>
<evidence type="ECO:0000313" key="3">
    <source>
        <dbReference type="EMBL" id="KGN40770.1"/>
    </source>
</evidence>
<comment type="caution">
    <text evidence="3">The sequence shown here is derived from an EMBL/GenBank/DDBJ whole genome shotgun (WGS) entry which is preliminary data.</text>
</comment>
<dbReference type="EMBL" id="AVPL01000032">
    <property type="protein sequence ID" value="KGN40770.1"/>
    <property type="molecule type" value="Genomic_DNA"/>
</dbReference>
<evidence type="ECO:0000256" key="2">
    <source>
        <dbReference type="SAM" id="Phobius"/>
    </source>
</evidence>
<keyword evidence="2" id="KW-0472">Membrane</keyword>
<feature type="region of interest" description="Disordered" evidence="1">
    <location>
        <begin position="135"/>
        <end position="160"/>
    </location>
</feature>
<feature type="compositionally biased region" description="Basic and acidic residues" evidence="1">
    <location>
        <begin position="178"/>
        <end position="192"/>
    </location>
</feature>
<feature type="non-terminal residue" evidence="3">
    <location>
        <position position="1"/>
    </location>
</feature>
<keyword evidence="2" id="KW-0812">Transmembrane</keyword>
<accession>A0A0A0JTK7</accession>
<feature type="transmembrane region" description="Helical" evidence="2">
    <location>
        <begin position="101"/>
        <end position="122"/>
    </location>
</feature>
<feature type="region of interest" description="Disordered" evidence="1">
    <location>
        <begin position="58"/>
        <end position="91"/>
    </location>
</feature>
<feature type="compositionally biased region" description="Basic and acidic residues" evidence="1">
    <location>
        <begin position="68"/>
        <end position="82"/>
    </location>
</feature>
<dbReference type="eggNOG" id="COG0515">
    <property type="taxonomic scope" value="Bacteria"/>
</dbReference>
<protein>
    <submittedName>
        <fullName evidence="3">Uncharacterized protein</fullName>
    </submittedName>
</protein>
<feature type="compositionally biased region" description="Low complexity" evidence="1">
    <location>
        <begin position="137"/>
        <end position="160"/>
    </location>
</feature>
<keyword evidence="4" id="KW-1185">Reference proteome</keyword>
<gene>
    <name evidence="3" type="ORF">N801_12500</name>
</gene>
<reference evidence="3 4" key="1">
    <citation type="submission" date="2013-08" db="EMBL/GenBank/DDBJ databases">
        <title>The genome sequence of Knoellia aerolata.</title>
        <authorList>
            <person name="Zhu W."/>
            <person name="Wang G."/>
        </authorList>
    </citation>
    <scope>NUCLEOTIDE SEQUENCE [LARGE SCALE GENOMIC DNA]</scope>
    <source>
        <strain evidence="3 4">DSM 18566</strain>
    </source>
</reference>
<organism evidence="3 4">
    <name type="scientific">Knoellia aerolata DSM 18566</name>
    <dbReference type="NCBI Taxonomy" id="1385519"/>
    <lineage>
        <taxon>Bacteria</taxon>
        <taxon>Bacillati</taxon>
        <taxon>Actinomycetota</taxon>
        <taxon>Actinomycetes</taxon>
        <taxon>Micrococcales</taxon>
        <taxon>Intrasporangiaceae</taxon>
        <taxon>Knoellia</taxon>
    </lineage>
</organism>
<dbReference type="RefSeq" id="WP_035938103.1">
    <property type="nucleotide sequence ID" value="NZ_AVPL01000032.1"/>
</dbReference>
<name>A0A0A0JTK7_9MICO</name>
<dbReference type="AlphaFoldDB" id="A0A0A0JTK7"/>